<dbReference type="PANTHER" id="PTHR42866">
    <property type="entry name" value="3-DEOXY-MANNO-OCTULOSONATE CYTIDYLYLTRANSFERASE"/>
    <property type="match status" value="1"/>
</dbReference>
<dbReference type="CDD" id="cd02518">
    <property type="entry name" value="GT2_SpsF"/>
    <property type="match status" value="1"/>
</dbReference>
<dbReference type="GO" id="GO:0005829">
    <property type="term" value="C:cytosol"/>
    <property type="evidence" value="ECO:0007669"/>
    <property type="project" value="TreeGrafter"/>
</dbReference>
<dbReference type="RefSeq" id="WP_151103608.1">
    <property type="nucleotide sequence ID" value="NZ_RQWK01000001.1"/>
</dbReference>
<dbReference type="EMBL" id="RQWK01000001">
    <property type="protein sequence ID" value="KAA9410369.1"/>
    <property type="molecule type" value="Genomic_DNA"/>
</dbReference>
<dbReference type="PANTHER" id="PTHR42866:SF1">
    <property type="entry name" value="SPORE COAT POLYSACCHARIDE BIOSYNTHESIS PROTEIN SPSF"/>
    <property type="match status" value="1"/>
</dbReference>
<sequence length="247" mass="28728">MGNTVAVIQARMGSTRLPGKVMKDIGEKPMLWHVYERAQHSSLLDKVVIATSTKDGDDKVAAFCDDNNIPYSRGSEEDVLDRYYQAAKKEDADTVVRLTSDCPLLSPAYIDRVIRQYHTDTADYVTNIIEYTQPVGFDTEVFSFSSLERAWNEATEPDEREHVTIYIRESGKFETRNVENPIDLGRYEFSEDFPVPRLTVDYPEDLELVREIYNRLTRRGHWVFDQHSILELLEREPELLRINEDHY</sequence>
<dbReference type="Pfam" id="PF02348">
    <property type="entry name" value="CTP_transf_3"/>
    <property type="match status" value="1"/>
</dbReference>
<reference evidence="1 2" key="1">
    <citation type="submission" date="2018-11" db="EMBL/GenBank/DDBJ databases">
        <title>Genomic analysis of Haloarcula hispanica CBA1121.</title>
        <authorList>
            <person name="Kim Y.B."/>
            <person name="Roh S.W."/>
        </authorList>
    </citation>
    <scope>NUCLEOTIDE SEQUENCE [LARGE SCALE GENOMIC DNA]</scope>
    <source>
        <strain evidence="1 2">CBA1121</strain>
    </source>
</reference>
<accession>A0A5J5LLM0</accession>
<evidence type="ECO:0000313" key="1">
    <source>
        <dbReference type="EMBL" id="KAA9410369.1"/>
    </source>
</evidence>
<dbReference type="GO" id="GO:0016779">
    <property type="term" value="F:nucleotidyltransferase activity"/>
    <property type="evidence" value="ECO:0007669"/>
    <property type="project" value="UniProtKB-KW"/>
</dbReference>
<dbReference type="Proteomes" id="UP000326244">
    <property type="component" value="Unassembled WGS sequence"/>
</dbReference>
<keyword evidence="1" id="KW-0808">Transferase</keyword>
<dbReference type="InterPro" id="IPR029044">
    <property type="entry name" value="Nucleotide-diphossugar_trans"/>
</dbReference>
<protein>
    <submittedName>
        <fullName evidence="1">Acylneuraminate cytidylyltransferase</fullName>
    </submittedName>
</protein>
<name>A0A5J5LLM0_HALHI</name>
<dbReference type="SUPFAM" id="SSF53448">
    <property type="entry name" value="Nucleotide-diphospho-sugar transferases"/>
    <property type="match status" value="1"/>
</dbReference>
<evidence type="ECO:0000313" key="2">
    <source>
        <dbReference type="Proteomes" id="UP000326244"/>
    </source>
</evidence>
<dbReference type="InterPro" id="IPR003329">
    <property type="entry name" value="Cytidylyl_trans"/>
</dbReference>
<organism evidence="1 2">
    <name type="scientific">Haloarcula hispanica</name>
    <dbReference type="NCBI Taxonomy" id="51589"/>
    <lineage>
        <taxon>Archaea</taxon>
        <taxon>Methanobacteriati</taxon>
        <taxon>Methanobacteriota</taxon>
        <taxon>Stenosarchaea group</taxon>
        <taxon>Halobacteria</taxon>
        <taxon>Halobacteriales</taxon>
        <taxon>Haloarculaceae</taxon>
        <taxon>Haloarcula</taxon>
    </lineage>
</organism>
<dbReference type="Gene3D" id="3.90.550.10">
    <property type="entry name" value="Spore Coat Polysaccharide Biosynthesis Protein SpsA, Chain A"/>
    <property type="match status" value="1"/>
</dbReference>
<keyword evidence="1" id="KW-0548">Nucleotidyltransferase</keyword>
<dbReference type="AlphaFoldDB" id="A0A5J5LLM0"/>
<comment type="caution">
    <text evidence="1">The sequence shown here is derived from an EMBL/GenBank/DDBJ whole genome shotgun (WGS) entry which is preliminary data.</text>
</comment>
<gene>
    <name evidence="1" type="ORF">EGO51_11335</name>
</gene>
<proteinExistence type="predicted"/>